<name>F4QB78_CACFS</name>
<feature type="region of interest" description="Disordered" evidence="1">
    <location>
        <begin position="457"/>
        <end position="476"/>
    </location>
</feature>
<feature type="region of interest" description="Disordered" evidence="1">
    <location>
        <begin position="1290"/>
        <end position="1309"/>
    </location>
</feature>
<dbReference type="GO" id="GO:0005813">
    <property type="term" value="C:centrosome"/>
    <property type="evidence" value="ECO:0007669"/>
    <property type="project" value="TreeGrafter"/>
</dbReference>
<feature type="region of interest" description="Disordered" evidence="1">
    <location>
        <begin position="1765"/>
        <end position="1792"/>
    </location>
</feature>
<feature type="region of interest" description="Disordered" evidence="1">
    <location>
        <begin position="2060"/>
        <end position="2096"/>
    </location>
</feature>
<gene>
    <name evidence="2" type="ORF">DFA_10723</name>
</gene>
<dbReference type="OrthoDB" id="1936617at2759"/>
<dbReference type="KEGG" id="dfa:DFA_10723"/>
<dbReference type="GO" id="GO:0032465">
    <property type="term" value="P:regulation of cytokinesis"/>
    <property type="evidence" value="ECO:0007669"/>
    <property type="project" value="TreeGrafter"/>
</dbReference>
<dbReference type="GO" id="GO:0000724">
    <property type="term" value="P:double-strand break repair via homologous recombination"/>
    <property type="evidence" value="ECO:0007669"/>
    <property type="project" value="InterPro"/>
</dbReference>
<accession>F4QB78</accession>
<dbReference type="InterPro" id="IPR028730">
    <property type="entry name" value="ZFYVE26"/>
</dbReference>
<dbReference type="RefSeq" id="XP_004351366.1">
    <property type="nucleotide sequence ID" value="XM_004351314.1"/>
</dbReference>
<dbReference type="STRING" id="1054147.F4QB78"/>
<dbReference type="GO" id="GO:0030496">
    <property type="term" value="C:midbody"/>
    <property type="evidence" value="ECO:0007669"/>
    <property type="project" value="TreeGrafter"/>
</dbReference>
<keyword evidence="3" id="KW-1185">Reference proteome</keyword>
<protein>
    <submittedName>
        <fullName evidence="2">Uncharacterized protein</fullName>
    </submittedName>
</protein>
<evidence type="ECO:0000313" key="3">
    <source>
        <dbReference type="Proteomes" id="UP000007797"/>
    </source>
</evidence>
<dbReference type="EMBL" id="GL883027">
    <property type="protein sequence ID" value="EGG14850.1"/>
    <property type="molecule type" value="Genomic_DNA"/>
</dbReference>
<feature type="compositionally biased region" description="Low complexity" evidence="1">
    <location>
        <begin position="459"/>
        <end position="472"/>
    </location>
</feature>
<dbReference type="PANTHER" id="PTHR46591">
    <property type="entry name" value="ZINC FINGER FYVE DOMAIN-CONTAINING PROTEIN 26"/>
    <property type="match status" value="1"/>
</dbReference>
<proteinExistence type="predicted"/>
<evidence type="ECO:0000313" key="2">
    <source>
        <dbReference type="EMBL" id="EGG14850.1"/>
    </source>
</evidence>
<dbReference type="GeneID" id="14866898"/>
<feature type="compositionally biased region" description="Low complexity" evidence="1">
    <location>
        <begin position="1772"/>
        <end position="1792"/>
    </location>
</feature>
<feature type="region of interest" description="Disordered" evidence="1">
    <location>
        <begin position="231"/>
        <end position="252"/>
    </location>
</feature>
<organism evidence="2 3">
    <name type="scientific">Cavenderia fasciculata</name>
    <name type="common">Slime mold</name>
    <name type="synonym">Dictyostelium fasciculatum</name>
    <dbReference type="NCBI Taxonomy" id="261658"/>
    <lineage>
        <taxon>Eukaryota</taxon>
        <taxon>Amoebozoa</taxon>
        <taxon>Evosea</taxon>
        <taxon>Eumycetozoa</taxon>
        <taxon>Dictyostelia</taxon>
        <taxon>Acytosteliales</taxon>
        <taxon>Cavenderiaceae</taxon>
        <taxon>Cavenderia</taxon>
    </lineage>
</organism>
<dbReference type="GO" id="GO:0032266">
    <property type="term" value="F:phosphatidylinositol-3-phosphate binding"/>
    <property type="evidence" value="ECO:0007669"/>
    <property type="project" value="InterPro"/>
</dbReference>
<feature type="compositionally biased region" description="Low complexity" evidence="1">
    <location>
        <begin position="2060"/>
        <end position="2087"/>
    </location>
</feature>
<dbReference type="Proteomes" id="UP000007797">
    <property type="component" value="Unassembled WGS sequence"/>
</dbReference>
<dbReference type="GO" id="GO:0000281">
    <property type="term" value="P:mitotic cytokinesis"/>
    <property type="evidence" value="ECO:0007669"/>
    <property type="project" value="InterPro"/>
</dbReference>
<feature type="region of interest" description="Disordered" evidence="1">
    <location>
        <begin position="1"/>
        <end position="20"/>
    </location>
</feature>
<sequence>MDVIDDKNKRMKKIPPYQQQQQIQQQYEQETDETKQHYSFLTDQEDVKIIRLICNYLSLGQFELARALIHQVKDQQQLQQQIQQPLISSSSSLSSSLLINNNSSSSSSAATNNSSSSSSTISTGTPTIVDEISSILLHTIKNGPPGSWLTSESIPSASHLQWLCSIELFNLKKDGFKQNVCQHSLLLIEFALMIYTILGEQVNNDRSIAPIIQELREYHYILLYQQQQSQQQQQQHNGNQQNGQQQNGQFGQSPQLTSMELYQQFNNINNFNYSFNNINYNNSYGNVYSNGGGGGNPTMSSPQLHQQNNHVNMILSSRLSGSCQALIKRILIHSPEMASYLVRHLSDPFVTKLQNNNNNKGGDADDEEDNFNQSLLTSKHPVANQLEIVVCEVVNQLLTSGHYNEAYQVLKVIDIKDRSGEEDDSEKMLQLEENSDSDIITRCLQRVANLGVDINYNPQQQQQQQDSSSTSSYDKYRSTCHKMPFKSKLDQKVADYSKTLEMSRLKVYESLLSNRTLYPLRVLLEFEEEILKEKTDDSSTTTTVNLSSSSSSATNTSVTFEFPQCFNILKQYQYYKHQLSDSATANKIMDDFWYWYYHFIRVNNKHFLEYAMQVAIELVKEKRFQEVMIIIQPFPKLLPLIIVLGWDYFREDIASRKKLLDLFNQYPKQEHEEFDEFLVHANKRLAYLVEMAEWCCNNMMTVPNSPGGSSLVIGDNPPIKIRDGENQVLQDHQSKITNQVVNQFTSHSLVHVIKDFLPFINSKDILDLVEKDPDFPINYKQKDQKVSSIGLSKLNDMNLIRGFYLLKNILKFFHYNVNQSEDENNELLETNGHSNDRSSDFRQEEFDQVLEDMEQLIQGVSDPLVSIGLIESIYLSIFISNQNLKQQHQQNQQPLQQQQFDELNLNGEEEIQASSNLPTFNEILDNYKEMDRSSIVDILNQFDTSLKQNEEIKSTENKAFYITPSMLGSLINSLLRVIEYIKNTNDLQKGQERIEILSINLENLKYRSEIVNWLKLKIPNKIPFMNLIVMPIQSLLILCMRTNYPNFKETINYFKVTKEIEKEVNQYQSIPLLFNYLNSSINSSGGSNESSSSSSLEDLKKIVPLITDSDDVFIILCDIILGSSDKLEKEYVDKSIYQLISDNNSIEYTTYCTSSSSSSLEQIIKKKQEMVTRLNRLIESTIDPIKKQLVESNDIQAIIDLDQDSLLSKSFKYMISINNIVNNLPVDQSISSEDTVKYLDIIKVGPKKLLEQIIFNEQNYQKAEQLSEYLQVDLLDFIISSLHFINPNNNSNNNNNQSSSLSPSSTNNSISSTSTITSTTVISKSLLEYLSSSSVILAILLCMLKSHQSQGSKNEFIKLAKESAKGLPSSTLSNWIEEMTRAVSLVESDPLLEPLLASTDLVTNTETLQQQQPFYYKIIQQLISCNQLEKALKIADEFLEDGAPDWLLNLLVQRSNDKLSNYRYIRRIRDKKQARQLIKDLYHFWDVSTCIDMVVYSKYYLERELIEKENLIEESSTFNNLESVERKELKDIERLYQCLLIYQSILVEERKSSSVSRPAKWTTWQEIDQLCRRDPATMVRQLLDSRHYELARKIRDLFSVTNVRNEIEERYLFYLLVEKDDASLALQTLATLGSEAAGIIGTLLPKLRQVSVKLFLVQFLLSNNNALDSDRRQELEQQEMGYKILLLLPMDLQKEYEPFVNWPNLILEMLIMNEKIPLVAKLLHEIKDLKNDDLFCYYSRKALSFARYMAKNEIYMFDDYNTPNQPKPNSIPSAPTSPVSPGGTSSNGTNTTTTKKLKWVLNGQDTVQDEKTRHEHFFVRSPSISLAKSLFDLCESKKKVYQTSLELYNYLSSRLQTTATYSDDNLLIINMIQQLLLYTKLQLLRDINSGGPTLVAVLDTYLGKVELYQSLVISKCNGNMSLTDLSDSQKARQLRDKLISEDRLKLAIDVATKCNIPADPAWVSWGMSLLQLGNYSDAREKFKYCLTSGDGNRRIMSPSTSLLSQESVDSSLILNQIIQLLETPPLPNHNNIRNLYNFFNQKGVTNVKIDDNQFYSLLTQQQQQATSSSPPTTSSSSLSSSQGLSATVSPRSNANTNGIASERLEEIIYYIKKYGTDCAAQYQQLDHGRSICYCQAARPQAYTLPGASAQRVQDHERAQMVFAVV</sequence>
<evidence type="ECO:0000256" key="1">
    <source>
        <dbReference type="SAM" id="MobiDB-lite"/>
    </source>
</evidence>
<reference evidence="3" key="1">
    <citation type="journal article" date="2011" name="Genome Res.">
        <title>Phylogeny-wide analysis of social amoeba genomes highlights ancient origins for complex intercellular communication.</title>
        <authorList>
            <person name="Heidel A.J."/>
            <person name="Lawal H.M."/>
            <person name="Felder M."/>
            <person name="Schilde C."/>
            <person name="Helps N.R."/>
            <person name="Tunggal B."/>
            <person name="Rivero F."/>
            <person name="John U."/>
            <person name="Schleicher M."/>
            <person name="Eichinger L."/>
            <person name="Platzer M."/>
            <person name="Noegel A.A."/>
            <person name="Schaap P."/>
            <person name="Gloeckner G."/>
        </authorList>
    </citation>
    <scope>NUCLEOTIDE SEQUENCE [LARGE SCALE GENOMIC DNA]</scope>
    <source>
        <strain evidence="3">SH3</strain>
    </source>
</reference>
<dbReference type="OMA" id="EMLIMNE"/>
<dbReference type="PANTHER" id="PTHR46591:SF1">
    <property type="entry name" value="ZINC FINGER FYVE DOMAIN-CONTAINING PROTEIN 26"/>
    <property type="match status" value="1"/>
</dbReference>